<evidence type="ECO:0000313" key="3">
    <source>
        <dbReference type="EMBL" id="NDL67036.1"/>
    </source>
</evidence>
<dbReference type="InterPro" id="IPR033948">
    <property type="entry name" value="ETF_beta_N"/>
</dbReference>
<dbReference type="RefSeq" id="WP_162369818.1">
    <property type="nucleotide sequence ID" value="NZ_JAAEEH010000009.1"/>
</dbReference>
<dbReference type="SMART" id="SM00893">
    <property type="entry name" value="ETF"/>
    <property type="match status" value="1"/>
</dbReference>
<comment type="caution">
    <text evidence="3">The sequence shown here is derived from an EMBL/GenBank/DDBJ whole genome shotgun (WGS) entry which is preliminary data.</text>
</comment>
<organism evidence="3 4">
    <name type="scientific">Anaerotalea alkaliphila</name>
    <dbReference type="NCBI Taxonomy" id="2662126"/>
    <lineage>
        <taxon>Bacteria</taxon>
        <taxon>Bacillati</taxon>
        <taxon>Bacillota</taxon>
        <taxon>Clostridia</taxon>
        <taxon>Eubacteriales</taxon>
        <taxon>Anaerotalea</taxon>
    </lineage>
</organism>
<dbReference type="GO" id="GO:0009055">
    <property type="term" value="F:electron transfer activity"/>
    <property type="evidence" value="ECO:0007669"/>
    <property type="project" value="InterPro"/>
</dbReference>
<dbReference type="PANTHER" id="PTHR21294:SF17">
    <property type="entry name" value="PROTEIN FIXA"/>
    <property type="match status" value="1"/>
</dbReference>
<dbReference type="PANTHER" id="PTHR21294">
    <property type="entry name" value="ELECTRON TRANSFER FLAVOPROTEIN BETA-SUBUNIT"/>
    <property type="match status" value="1"/>
</dbReference>
<keyword evidence="4" id="KW-1185">Reference proteome</keyword>
<evidence type="ECO:0000313" key="4">
    <source>
        <dbReference type="Proteomes" id="UP000461585"/>
    </source>
</evidence>
<reference evidence="3 4" key="1">
    <citation type="submission" date="2020-01" db="EMBL/GenBank/DDBJ databases">
        <title>Anaeroalcalibacter tamaniensis gen. nov., sp. nov., moderately halophilic strictly anaerobic fermenter bacterium from mud volcano of Taman peninsula.</title>
        <authorList>
            <person name="Frolova A."/>
            <person name="Merkel A.Y."/>
            <person name="Slobodkin A.I."/>
        </authorList>
    </citation>
    <scope>NUCLEOTIDE SEQUENCE [LARGE SCALE GENOMIC DNA]</scope>
    <source>
        <strain evidence="3 4">F-3ap</strain>
    </source>
</reference>
<dbReference type="Pfam" id="PF01012">
    <property type="entry name" value="ETF"/>
    <property type="match status" value="1"/>
</dbReference>
<dbReference type="Proteomes" id="UP000461585">
    <property type="component" value="Unassembled WGS sequence"/>
</dbReference>
<dbReference type="SUPFAM" id="SSF52402">
    <property type="entry name" value="Adenine nucleotide alpha hydrolases-like"/>
    <property type="match status" value="1"/>
</dbReference>
<feature type="domain" description="Electron transfer flavoprotein alpha/beta-subunit N-terminal" evidence="2">
    <location>
        <begin position="22"/>
        <end position="213"/>
    </location>
</feature>
<dbReference type="EMBL" id="JAAEEH010000009">
    <property type="protein sequence ID" value="NDL67036.1"/>
    <property type="molecule type" value="Genomic_DNA"/>
</dbReference>
<name>A0A7X5KLN9_9FIRM</name>
<dbReference type="PIRSF" id="PIRSF000090">
    <property type="entry name" value="Beta-ETF"/>
    <property type="match status" value="1"/>
</dbReference>
<dbReference type="InterPro" id="IPR012255">
    <property type="entry name" value="ETF_b"/>
</dbReference>
<dbReference type="InterPro" id="IPR014730">
    <property type="entry name" value="ETF_a/b_N"/>
</dbReference>
<accession>A0A7X5KLN9</accession>
<dbReference type="Gene3D" id="3.40.50.620">
    <property type="entry name" value="HUPs"/>
    <property type="match status" value="1"/>
</dbReference>
<sequence length="262" mass="28724">MKIIVCIKQVPDSSDVAIDPESGTLIRMGQNAKTNPYDLYAIETALRIRDEVGGTVTALTMGPPQAEEMMRDAYMMGVDETVVMSDRKFAGSDVLATSYTLSQGIKMLEGADLIICGKQTTDGDTAQIGPAIAEHLDIPHVAWVKSLEEVNDRFIAVVHQMSGHVQVSEMPYPCLITVDKDIFVPRLPSYKTKLSTREKEVRFLSFADLPDKNLSRFGIIGSPTQVDKMFPPEAAEGQVHIEGNSVEKANRLVALLSEAKIL</sequence>
<protein>
    <recommendedName>
        <fullName evidence="1">Electron transfer flavoprotein small subunit</fullName>
    </recommendedName>
</protein>
<evidence type="ECO:0000259" key="2">
    <source>
        <dbReference type="SMART" id="SM00893"/>
    </source>
</evidence>
<dbReference type="InterPro" id="IPR014729">
    <property type="entry name" value="Rossmann-like_a/b/a_fold"/>
</dbReference>
<dbReference type="CDD" id="cd01714">
    <property type="entry name" value="ETF_beta"/>
    <property type="match status" value="1"/>
</dbReference>
<evidence type="ECO:0000256" key="1">
    <source>
        <dbReference type="ARBA" id="ARBA00042002"/>
    </source>
</evidence>
<gene>
    <name evidence="3" type="ORF">GXN74_04645</name>
</gene>
<proteinExistence type="predicted"/>
<dbReference type="AlphaFoldDB" id="A0A7X5KLN9"/>